<evidence type="ECO:0000256" key="12">
    <source>
        <dbReference type="ARBA" id="ARBA00023273"/>
    </source>
</evidence>
<keyword evidence="12" id="KW-0966">Cell projection</keyword>
<dbReference type="InterPro" id="IPR038849">
    <property type="entry name" value="ARL2BP"/>
</dbReference>
<evidence type="ECO:0000313" key="14">
    <source>
        <dbReference type="EMBL" id="CAE0502101.1"/>
    </source>
</evidence>
<evidence type="ECO:0000256" key="1">
    <source>
        <dbReference type="ARBA" id="ARBA00004120"/>
    </source>
</evidence>
<evidence type="ECO:0000256" key="6">
    <source>
        <dbReference type="ARBA" id="ARBA00014849"/>
    </source>
</evidence>
<comment type="subcellular location">
    <subcellularLocation>
        <location evidence="1">Cytoplasm</location>
        <location evidence="1">Cytoskeleton</location>
        <location evidence="1">Cilium basal body</location>
    </subcellularLocation>
    <subcellularLocation>
        <location evidence="3">Cytoplasm</location>
        <location evidence="3">Cytoskeleton</location>
        <location evidence="3">Microtubule organizing center</location>
        <location evidence="3">Centrosome</location>
    </subcellularLocation>
    <subcellularLocation>
        <location evidence="4">Mitochondrion intermembrane space</location>
    </subcellularLocation>
    <subcellularLocation>
        <location evidence="2">Nucleus</location>
    </subcellularLocation>
</comment>
<feature type="domain" description="BART" evidence="13">
    <location>
        <begin position="64"/>
        <end position="175"/>
    </location>
</feature>
<dbReference type="PANTHER" id="PTHR15487">
    <property type="entry name" value="ADP-RIBOSYLATION FACTOR-LIKE PROTEIN 2-BINDING PROTEIN"/>
    <property type="match status" value="1"/>
</dbReference>
<keyword evidence="11" id="KW-0539">Nucleus</keyword>
<dbReference type="InterPro" id="IPR023379">
    <property type="entry name" value="BART_dom"/>
</dbReference>
<accession>A0A7S3VR20</accession>
<evidence type="ECO:0000256" key="8">
    <source>
        <dbReference type="ARBA" id="ARBA00023069"/>
    </source>
</evidence>
<proteinExistence type="inferred from homology"/>
<dbReference type="AlphaFoldDB" id="A0A7S3VR20"/>
<keyword evidence="10" id="KW-0206">Cytoskeleton</keyword>
<organism evidence="14">
    <name type="scientific">Dunaliella tertiolecta</name>
    <name type="common">Green alga</name>
    <dbReference type="NCBI Taxonomy" id="3047"/>
    <lineage>
        <taxon>Eukaryota</taxon>
        <taxon>Viridiplantae</taxon>
        <taxon>Chlorophyta</taxon>
        <taxon>core chlorophytes</taxon>
        <taxon>Chlorophyceae</taxon>
        <taxon>CS clade</taxon>
        <taxon>Chlamydomonadales</taxon>
        <taxon>Dunaliellaceae</taxon>
        <taxon>Dunaliella</taxon>
    </lineage>
</organism>
<evidence type="ECO:0000256" key="5">
    <source>
        <dbReference type="ARBA" id="ARBA00009880"/>
    </source>
</evidence>
<evidence type="ECO:0000256" key="10">
    <source>
        <dbReference type="ARBA" id="ARBA00023212"/>
    </source>
</evidence>
<comment type="similarity">
    <text evidence="5">Belongs to the ARL2BP family.</text>
</comment>
<evidence type="ECO:0000256" key="9">
    <source>
        <dbReference type="ARBA" id="ARBA00023128"/>
    </source>
</evidence>
<keyword evidence="9" id="KW-0496">Mitochondrion</keyword>
<dbReference type="InterPro" id="IPR042541">
    <property type="entry name" value="BART_sf"/>
</dbReference>
<dbReference type="Gene3D" id="1.20.1520.10">
    <property type="entry name" value="ADP-ribosylation factor-like 2-binding protein, domain"/>
    <property type="match status" value="1"/>
</dbReference>
<sequence>MVNFHEVCPELRITEEDIQAMEAEQQRGCQEELLYGDGDYMDGPEEAIEFVNDGSQQDAETNQFDRIVGALTDILIDPEFEAAKDDFCKRYCIHFEDSGENKLEYMDVFTKYTELLEAIIDTRLRQAVPGFDMQGFLHMIDTRRQELMSDVFDLLLSLGDFEAFKDMMLSFKQEQSGGGLGFEVQVRALRVHNEEEEGGDARPDLDGQGLCISPISRRVKPLAA</sequence>
<protein>
    <recommendedName>
        <fullName evidence="6">ADP-ribosylation factor-like protein 2-binding protein</fullName>
    </recommendedName>
</protein>
<reference evidence="14" key="1">
    <citation type="submission" date="2021-01" db="EMBL/GenBank/DDBJ databases">
        <authorList>
            <person name="Corre E."/>
            <person name="Pelletier E."/>
            <person name="Niang G."/>
            <person name="Scheremetjew M."/>
            <person name="Finn R."/>
            <person name="Kale V."/>
            <person name="Holt S."/>
            <person name="Cochrane G."/>
            <person name="Meng A."/>
            <person name="Brown T."/>
            <person name="Cohen L."/>
        </authorList>
    </citation>
    <scope>NUCLEOTIDE SEQUENCE</scope>
    <source>
        <strain evidence="14">CCMP1320</strain>
    </source>
</reference>
<dbReference type="GO" id="GO:0005634">
    <property type="term" value="C:nucleus"/>
    <property type="evidence" value="ECO:0007669"/>
    <property type="project" value="UniProtKB-SubCell"/>
</dbReference>
<evidence type="ECO:0000256" key="11">
    <source>
        <dbReference type="ARBA" id="ARBA00023242"/>
    </source>
</evidence>
<dbReference type="PANTHER" id="PTHR15487:SF4">
    <property type="entry name" value="ADP-RIBOSYLATION FACTOR-LIKE PROTEIN 2-BINDING PROTEIN"/>
    <property type="match status" value="1"/>
</dbReference>
<evidence type="ECO:0000256" key="2">
    <source>
        <dbReference type="ARBA" id="ARBA00004123"/>
    </source>
</evidence>
<keyword evidence="7" id="KW-0963">Cytoplasm</keyword>
<evidence type="ECO:0000256" key="4">
    <source>
        <dbReference type="ARBA" id="ARBA00004569"/>
    </source>
</evidence>
<dbReference type="GO" id="GO:0005758">
    <property type="term" value="C:mitochondrial intermembrane space"/>
    <property type="evidence" value="ECO:0007669"/>
    <property type="project" value="UniProtKB-SubCell"/>
</dbReference>
<dbReference type="GO" id="GO:0051457">
    <property type="term" value="P:maintenance of protein location in nucleus"/>
    <property type="evidence" value="ECO:0007669"/>
    <property type="project" value="TreeGrafter"/>
</dbReference>
<evidence type="ECO:0000256" key="7">
    <source>
        <dbReference type="ARBA" id="ARBA00022490"/>
    </source>
</evidence>
<evidence type="ECO:0000259" key="13">
    <source>
        <dbReference type="Pfam" id="PF11527"/>
    </source>
</evidence>
<keyword evidence="8" id="KW-0969">Cilium</keyword>
<evidence type="ECO:0000256" key="3">
    <source>
        <dbReference type="ARBA" id="ARBA00004300"/>
    </source>
</evidence>
<dbReference type="Pfam" id="PF11527">
    <property type="entry name" value="ARL2_Bind_BART"/>
    <property type="match status" value="1"/>
</dbReference>
<dbReference type="EMBL" id="HBIP01028372">
    <property type="protein sequence ID" value="CAE0502101.1"/>
    <property type="molecule type" value="Transcribed_RNA"/>
</dbReference>
<gene>
    <name evidence="14" type="ORF">DTER00134_LOCUS17174</name>
</gene>
<name>A0A7S3VR20_DUNTE</name>